<keyword evidence="5" id="KW-0862">Zinc</keyword>
<feature type="compositionally biased region" description="Polar residues" evidence="7">
    <location>
        <begin position="38"/>
        <end position="47"/>
    </location>
</feature>
<dbReference type="InterPro" id="IPR016047">
    <property type="entry name" value="M23ase_b-sheet_dom"/>
</dbReference>
<dbReference type="Proteomes" id="UP000782519">
    <property type="component" value="Unassembled WGS sequence"/>
</dbReference>
<comment type="cofactor">
    <cofactor evidence="1">
        <name>Zn(2+)</name>
        <dbReference type="ChEBI" id="CHEBI:29105"/>
    </cofactor>
</comment>
<dbReference type="CDD" id="cd12797">
    <property type="entry name" value="M23_peptidase"/>
    <property type="match status" value="1"/>
</dbReference>
<sequence length="464" mass="50392">MSYRTGHLSDHPQHHAPNYGRPQPHRAQQRPHPAQKPPVSQTPPEASSYTIAHAGRQVRIGPVLFWIVVGTIVVLGCWSAATATYFAFRDDVLTRLIARQAEMQYAYEDRIAELRAKVDRTTSRQLLDQEQFDQKLDQVMRRQTMLESRASAMSSLPDVAVTGSIKNSRTPSTETAPAGPLKPSPINDTVIFVAPPDREARLESRTPTNAPALPTTQYAKAQGLDTALTKLEQSLDLVEKRQIATLGSVEESFESRARRMRGVLTDLGLDTRGIEAAAPRSSAGGIGGPFVPLKAPGSNASSFDRQLYRINISRAQLDRLNRALTLVPYRKPVLGEVEFSSGFGVRTDPFLGRPAMHSGLDFRASSGDPVRATAIGKVVNAGWQGGYGQMVEIDHGNGLSTRYGHLSKIIAKVGQSVQIGQVIGEVGSTGRSTGPHLHYETRIDGEAVDPQKFLRAGVRLAGAG</sequence>
<reference evidence="10" key="1">
    <citation type="submission" date="2020-07" db="EMBL/GenBank/DDBJ databases">
        <title>Huge and variable diversity of episymbiotic CPR bacteria and DPANN archaea in groundwater ecosystems.</title>
        <authorList>
            <person name="He C.Y."/>
            <person name="Keren R."/>
            <person name="Whittaker M."/>
            <person name="Farag I.F."/>
            <person name="Doudna J."/>
            <person name="Cate J.H.D."/>
            <person name="Banfield J.F."/>
        </authorList>
    </citation>
    <scope>NUCLEOTIDE SEQUENCE</scope>
    <source>
        <strain evidence="10">NC_groundwater_1818_Pr3_B-0.1um_66_35</strain>
    </source>
</reference>
<dbReference type="PANTHER" id="PTHR21666">
    <property type="entry name" value="PEPTIDASE-RELATED"/>
    <property type="match status" value="1"/>
</dbReference>
<dbReference type="GO" id="GO:0046872">
    <property type="term" value="F:metal ion binding"/>
    <property type="evidence" value="ECO:0007669"/>
    <property type="project" value="UniProtKB-KW"/>
</dbReference>
<keyword evidence="8" id="KW-0812">Transmembrane</keyword>
<feature type="region of interest" description="Disordered" evidence="7">
    <location>
        <begin position="1"/>
        <end position="47"/>
    </location>
</feature>
<gene>
    <name evidence="10" type="ORF">HZA66_17275</name>
</gene>
<accession>A0A933W2L7</accession>
<dbReference type="EMBL" id="JACRJB010000052">
    <property type="protein sequence ID" value="MBI5131195.1"/>
    <property type="molecule type" value="Genomic_DNA"/>
</dbReference>
<evidence type="ECO:0000259" key="9">
    <source>
        <dbReference type="Pfam" id="PF01551"/>
    </source>
</evidence>
<evidence type="ECO:0000256" key="7">
    <source>
        <dbReference type="SAM" id="MobiDB-lite"/>
    </source>
</evidence>
<dbReference type="FunFam" id="2.70.70.10:FF:000006">
    <property type="entry name" value="M23 family peptidase"/>
    <property type="match status" value="1"/>
</dbReference>
<dbReference type="GO" id="GO:0006508">
    <property type="term" value="P:proteolysis"/>
    <property type="evidence" value="ECO:0007669"/>
    <property type="project" value="UniProtKB-KW"/>
</dbReference>
<evidence type="ECO:0000256" key="6">
    <source>
        <dbReference type="ARBA" id="ARBA00023049"/>
    </source>
</evidence>
<proteinExistence type="predicted"/>
<feature type="region of interest" description="Disordered" evidence="7">
    <location>
        <begin position="163"/>
        <end position="188"/>
    </location>
</feature>
<dbReference type="PANTHER" id="PTHR21666:SF288">
    <property type="entry name" value="CELL DIVISION PROTEIN YTFB"/>
    <property type="match status" value="1"/>
</dbReference>
<dbReference type="Pfam" id="PF01551">
    <property type="entry name" value="Peptidase_M23"/>
    <property type="match status" value="1"/>
</dbReference>
<feature type="domain" description="M23ase beta-sheet core" evidence="9">
    <location>
        <begin position="356"/>
        <end position="450"/>
    </location>
</feature>
<evidence type="ECO:0000256" key="5">
    <source>
        <dbReference type="ARBA" id="ARBA00022833"/>
    </source>
</evidence>
<keyword evidence="8" id="KW-1133">Transmembrane helix</keyword>
<dbReference type="GO" id="GO:0004222">
    <property type="term" value="F:metalloendopeptidase activity"/>
    <property type="evidence" value="ECO:0007669"/>
    <property type="project" value="TreeGrafter"/>
</dbReference>
<dbReference type="AlphaFoldDB" id="A0A933W2L7"/>
<feature type="transmembrane region" description="Helical" evidence="8">
    <location>
        <begin position="63"/>
        <end position="88"/>
    </location>
</feature>
<dbReference type="InterPro" id="IPR050570">
    <property type="entry name" value="Cell_wall_metabolism_enzyme"/>
</dbReference>
<evidence type="ECO:0000256" key="1">
    <source>
        <dbReference type="ARBA" id="ARBA00001947"/>
    </source>
</evidence>
<feature type="compositionally biased region" description="Polar residues" evidence="7">
    <location>
        <begin position="164"/>
        <end position="175"/>
    </location>
</feature>
<evidence type="ECO:0000313" key="11">
    <source>
        <dbReference type="Proteomes" id="UP000782519"/>
    </source>
</evidence>
<evidence type="ECO:0000256" key="2">
    <source>
        <dbReference type="ARBA" id="ARBA00022670"/>
    </source>
</evidence>
<evidence type="ECO:0000313" key="10">
    <source>
        <dbReference type="EMBL" id="MBI5131195.1"/>
    </source>
</evidence>
<organism evidence="10 11">
    <name type="scientific">Rhodopseudomonas palustris</name>
    <dbReference type="NCBI Taxonomy" id="1076"/>
    <lineage>
        <taxon>Bacteria</taxon>
        <taxon>Pseudomonadati</taxon>
        <taxon>Pseudomonadota</taxon>
        <taxon>Alphaproteobacteria</taxon>
        <taxon>Hyphomicrobiales</taxon>
        <taxon>Nitrobacteraceae</taxon>
        <taxon>Rhodopseudomonas</taxon>
    </lineage>
</organism>
<keyword evidence="4" id="KW-0378">Hydrolase</keyword>
<comment type="caution">
    <text evidence="10">The sequence shown here is derived from an EMBL/GenBank/DDBJ whole genome shotgun (WGS) entry which is preliminary data.</text>
</comment>
<keyword evidence="8" id="KW-0472">Membrane</keyword>
<dbReference type="SUPFAM" id="SSF51261">
    <property type="entry name" value="Duplicated hybrid motif"/>
    <property type="match status" value="1"/>
</dbReference>
<dbReference type="Gene3D" id="2.70.70.10">
    <property type="entry name" value="Glucose Permease (Domain IIA)"/>
    <property type="match status" value="1"/>
</dbReference>
<evidence type="ECO:0000256" key="4">
    <source>
        <dbReference type="ARBA" id="ARBA00022801"/>
    </source>
</evidence>
<keyword evidence="2" id="KW-0645">Protease</keyword>
<keyword evidence="6" id="KW-0482">Metalloprotease</keyword>
<dbReference type="InterPro" id="IPR011055">
    <property type="entry name" value="Dup_hybrid_motif"/>
</dbReference>
<name>A0A933W2L7_RHOPL</name>
<keyword evidence="3" id="KW-0479">Metal-binding</keyword>
<evidence type="ECO:0000256" key="3">
    <source>
        <dbReference type="ARBA" id="ARBA00022723"/>
    </source>
</evidence>
<evidence type="ECO:0000256" key="8">
    <source>
        <dbReference type="SAM" id="Phobius"/>
    </source>
</evidence>
<protein>
    <submittedName>
        <fullName evidence="10">Peptidoglycan DD-metalloendopeptidase family protein</fullName>
    </submittedName>
</protein>